<feature type="region of interest" description="Disordered" evidence="7">
    <location>
        <begin position="133"/>
        <end position="262"/>
    </location>
</feature>
<feature type="compositionally biased region" description="Gly residues" evidence="7">
    <location>
        <begin position="178"/>
        <end position="187"/>
    </location>
</feature>
<evidence type="ECO:0000313" key="8">
    <source>
        <dbReference type="EMBL" id="CAI8018618.1"/>
    </source>
</evidence>
<organism evidence="8 9">
    <name type="scientific">Geodia barretti</name>
    <name type="common">Barrett's horny sponge</name>
    <dbReference type="NCBI Taxonomy" id="519541"/>
    <lineage>
        <taxon>Eukaryota</taxon>
        <taxon>Metazoa</taxon>
        <taxon>Porifera</taxon>
        <taxon>Demospongiae</taxon>
        <taxon>Heteroscleromorpha</taxon>
        <taxon>Tetractinellida</taxon>
        <taxon>Astrophorina</taxon>
        <taxon>Geodiidae</taxon>
        <taxon>Geodia</taxon>
    </lineage>
</organism>
<dbReference type="GO" id="GO:0030943">
    <property type="term" value="F:mitochondrion targeting sequence binding"/>
    <property type="evidence" value="ECO:0007669"/>
    <property type="project" value="TreeGrafter"/>
</dbReference>
<dbReference type="InterPro" id="IPR011990">
    <property type="entry name" value="TPR-like_helical_dom_sf"/>
</dbReference>
<keyword evidence="3" id="KW-0677">Repeat</keyword>
<sequence>MNWLKKSTDADQKKHHSQLVIENCDKAIALDRRYVKALLRRFKMHQALGHMEEALLDVTRVLLLDESHAQNLSTSVTTLLKDLSVADAAKTFPTLGPLAPTKYLVKTYTESYIWKDDISEERLRVLWLEAHPPTVDAPDSVDVSQDQTHVETTQETVPTNGLTGGERVEGREVDGEGGEGGAGGSGEEGQVLDDAVEKKSQEEEGGEGEGEGGDSVKEDRAGEEGENEGKEDVEVEGKGEEREKEGGAGGEKVQENCELEDQTADRMTGFGEEPFVQAAAKFSRYELGGIL</sequence>
<dbReference type="SUPFAM" id="SSF48452">
    <property type="entry name" value="TPR-like"/>
    <property type="match status" value="1"/>
</dbReference>
<feature type="compositionally biased region" description="Polar residues" evidence="7">
    <location>
        <begin position="142"/>
        <end position="161"/>
    </location>
</feature>
<evidence type="ECO:0000256" key="6">
    <source>
        <dbReference type="ARBA" id="ARBA00023136"/>
    </source>
</evidence>
<keyword evidence="8" id="KW-0675">Receptor</keyword>
<dbReference type="PANTHER" id="PTHR46208:SF1">
    <property type="entry name" value="MITOCHONDRIAL IMPORT RECEPTOR SUBUNIT TOM70"/>
    <property type="match status" value="1"/>
</dbReference>
<feature type="compositionally biased region" description="Basic and acidic residues" evidence="7">
    <location>
        <begin position="214"/>
        <end position="246"/>
    </location>
</feature>
<dbReference type="GO" id="GO:0045039">
    <property type="term" value="P:protein insertion into mitochondrial inner membrane"/>
    <property type="evidence" value="ECO:0007669"/>
    <property type="project" value="TreeGrafter"/>
</dbReference>
<proteinExistence type="predicted"/>
<evidence type="ECO:0000256" key="4">
    <source>
        <dbReference type="ARBA" id="ARBA00022803"/>
    </source>
</evidence>
<evidence type="ECO:0000256" key="7">
    <source>
        <dbReference type="SAM" id="MobiDB-lite"/>
    </source>
</evidence>
<name>A0AA35RXA6_GEOBA</name>
<dbReference type="Proteomes" id="UP001174909">
    <property type="component" value="Unassembled WGS sequence"/>
</dbReference>
<comment type="caution">
    <text evidence="8">The sequence shown here is derived from an EMBL/GenBank/DDBJ whole genome shotgun (WGS) entry which is preliminary data.</text>
</comment>
<evidence type="ECO:0000256" key="2">
    <source>
        <dbReference type="ARBA" id="ARBA00022692"/>
    </source>
</evidence>
<comment type="subcellular location">
    <subcellularLocation>
        <location evidence="1">Membrane</location>
    </subcellularLocation>
</comment>
<keyword evidence="6" id="KW-0472">Membrane</keyword>
<dbReference type="AlphaFoldDB" id="A0AA35RXA6"/>
<gene>
    <name evidence="8" type="ORF">GBAR_LOCUS11273</name>
</gene>
<keyword evidence="4" id="KW-0802">TPR repeat</keyword>
<evidence type="ECO:0000313" key="9">
    <source>
        <dbReference type="Proteomes" id="UP001174909"/>
    </source>
</evidence>
<keyword evidence="5" id="KW-1133">Transmembrane helix</keyword>
<evidence type="ECO:0000256" key="1">
    <source>
        <dbReference type="ARBA" id="ARBA00004370"/>
    </source>
</evidence>
<keyword evidence="2" id="KW-0812">Transmembrane</keyword>
<keyword evidence="9" id="KW-1185">Reference proteome</keyword>
<accession>A0AA35RXA6</accession>
<feature type="compositionally biased region" description="Acidic residues" evidence="7">
    <location>
        <begin position="203"/>
        <end position="212"/>
    </location>
</feature>
<dbReference type="EMBL" id="CASHTH010001698">
    <property type="protein sequence ID" value="CAI8018618.1"/>
    <property type="molecule type" value="Genomic_DNA"/>
</dbReference>
<reference evidence="8" key="1">
    <citation type="submission" date="2023-03" db="EMBL/GenBank/DDBJ databases">
        <authorList>
            <person name="Steffen K."/>
            <person name="Cardenas P."/>
        </authorList>
    </citation>
    <scope>NUCLEOTIDE SEQUENCE</scope>
</reference>
<evidence type="ECO:0000256" key="5">
    <source>
        <dbReference type="ARBA" id="ARBA00022989"/>
    </source>
</evidence>
<evidence type="ECO:0000256" key="3">
    <source>
        <dbReference type="ARBA" id="ARBA00022737"/>
    </source>
</evidence>
<protein>
    <submittedName>
        <fullName evidence="8">Mitochondrial import receptor subunit TOM70</fullName>
    </submittedName>
</protein>
<dbReference type="Gene3D" id="1.25.40.10">
    <property type="entry name" value="Tetratricopeptide repeat domain"/>
    <property type="match status" value="1"/>
</dbReference>
<dbReference type="GO" id="GO:0030150">
    <property type="term" value="P:protein import into mitochondrial matrix"/>
    <property type="evidence" value="ECO:0007669"/>
    <property type="project" value="TreeGrafter"/>
</dbReference>
<dbReference type="PANTHER" id="PTHR46208">
    <property type="entry name" value="MITOCHONDRIAL IMPORT RECEPTOR SUBUNIT TOM70"/>
    <property type="match status" value="1"/>
</dbReference>
<dbReference type="GO" id="GO:0008320">
    <property type="term" value="F:protein transmembrane transporter activity"/>
    <property type="evidence" value="ECO:0007669"/>
    <property type="project" value="TreeGrafter"/>
</dbReference>
<dbReference type="GO" id="GO:0005741">
    <property type="term" value="C:mitochondrial outer membrane"/>
    <property type="evidence" value="ECO:0007669"/>
    <property type="project" value="TreeGrafter"/>
</dbReference>